<reference evidence="2 3" key="1">
    <citation type="journal article" date="2013" name="Science">
        <title>Genomic diversity and evolution of the head crest in the rock pigeon.</title>
        <authorList>
            <person name="Shapiro M.D."/>
            <person name="Kronenberg Z."/>
            <person name="Li C."/>
            <person name="Domyan E.T."/>
            <person name="Pan H."/>
            <person name="Campbell M."/>
            <person name="Tan H."/>
            <person name="Huff C.D."/>
            <person name="Hu H."/>
            <person name="Vickrey A.I."/>
            <person name="Nielsen S.C."/>
            <person name="Stringham S.A."/>
            <person name="Hu H."/>
            <person name="Willerslev E."/>
            <person name="Gilbert M.T."/>
            <person name="Yandell M."/>
            <person name="Zhang G."/>
            <person name="Wang J."/>
        </authorList>
    </citation>
    <scope>NUCLEOTIDE SEQUENCE [LARGE SCALE GENOMIC DNA]</scope>
    <source>
        <tissue evidence="2">Blood</tissue>
    </source>
</reference>
<feature type="non-terminal residue" evidence="2">
    <location>
        <position position="139"/>
    </location>
</feature>
<sequence length="139" mass="14724">MSGCSWVGRPCGWELGVRGHGSLGGLLLAPRHPCPHPPDKPCPHRARCKRKGFPSSRTQILPFLRPLGHSPAGRNPSLPGPPSPLGADPEHWGCRWEEGAFPPAQAGEGSVLPVLPGALVPWAGGARGPLRAPPLWLFI</sequence>
<feature type="region of interest" description="Disordered" evidence="1">
    <location>
        <begin position="64"/>
        <end position="90"/>
    </location>
</feature>
<comment type="caution">
    <text evidence="2">The sequence shown here is derived from an EMBL/GenBank/DDBJ whole genome shotgun (WGS) entry which is preliminary data.</text>
</comment>
<evidence type="ECO:0000313" key="2">
    <source>
        <dbReference type="EMBL" id="PKK18384.1"/>
    </source>
</evidence>
<dbReference type="InParanoid" id="A0A2I0LLT5"/>
<dbReference type="AlphaFoldDB" id="A0A2I0LLT5"/>
<evidence type="ECO:0000256" key="1">
    <source>
        <dbReference type="SAM" id="MobiDB-lite"/>
    </source>
</evidence>
<evidence type="ECO:0000313" key="3">
    <source>
        <dbReference type="Proteomes" id="UP000053872"/>
    </source>
</evidence>
<accession>A0A2I0LLT5</accession>
<dbReference type="EMBL" id="AKCR02000205">
    <property type="protein sequence ID" value="PKK18384.1"/>
    <property type="molecule type" value="Genomic_DNA"/>
</dbReference>
<proteinExistence type="predicted"/>
<organism evidence="2 3">
    <name type="scientific">Columba livia</name>
    <name type="common">Rock dove</name>
    <dbReference type="NCBI Taxonomy" id="8932"/>
    <lineage>
        <taxon>Eukaryota</taxon>
        <taxon>Metazoa</taxon>
        <taxon>Chordata</taxon>
        <taxon>Craniata</taxon>
        <taxon>Vertebrata</taxon>
        <taxon>Euteleostomi</taxon>
        <taxon>Archelosauria</taxon>
        <taxon>Archosauria</taxon>
        <taxon>Dinosauria</taxon>
        <taxon>Saurischia</taxon>
        <taxon>Theropoda</taxon>
        <taxon>Coelurosauria</taxon>
        <taxon>Aves</taxon>
        <taxon>Neognathae</taxon>
        <taxon>Neoaves</taxon>
        <taxon>Columbimorphae</taxon>
        <taxon>Columbiformes</taxon>
        <taxon>Columbidae</taxon>
        <taxon>Columba</taxon>
    </lineage>
</organism>
<protein>
    <submittedName>
        <fullName evidence="2">S100 calcium binding protein A16</fullName>
    </submittedName>
</protein>
<keyword evidence="3" id="KW-1185">Reference proteome</keyword>
<dbReference type="Proteomes" id="UP000053872">
    <property type="component" value="Unassembled WGS sequence"/>
</dbReference>
<name>A0A2I0LLT5_COLLI</name>
<gene>
    <name evidence="2" type="primary">S100A16</name>
    <name evidence="2" type="ORF">A306_00012985</name>
</gene>